<dbReference type="PANTHER" id="PTHR43460">
    <property type="entry name" value="METHYLTRANSFERASE"/>
    <property type="match status" value="1"/>
</dbReference>
<dbReference type="Proteomes" id="UP001501444">
    <property type="component" value="Unassembled WGS sequence"/>
</dbReference>
<feature type="domain" description="Methyltransferase type 11" evidence="2">
    <location>
        <begin position="52"/>
        <end position="137"/>
    </location>
</feature>
<feature type="region of interest" description="Disordered" evidence="1">
    <location>
        <begin position="246"/>
        <end position="268"/>
    </location>
</feature>
<dbReference type="InterPro" id="IPR029063">
    <property type="entry name" value="SAM-dependent_MTases_sf"/>
</dbReference>
<gene>
    <name evidence="3" type="ORF">GCM10010170_009720</name>
</gene>
<dbReference type="InterPro" id="IPR052939">
    <property type="entry name" value="23S_rRNA_MeTrnsfrase_RlmA"/>
</dbReference>
<reference evidence="3 4" key="1">
    <citation type="journal article" date="2019" name="Int. J. Syst. Evol. Microbiol.">
        <title>The Global Catalogue of Microorganisms (GCM) 10K type strain sequencing project: providing services to taxonomists for standard genome sequencing and annotation.</title>
        <authorList>
            <consortium name="The Broad Institute Genomics Platform"/>
            <consortium name="The Broad Institute Genome Sequencing Center for Infectious Disease"/>
            <person name="Wu L."/>
            <person name="Ma J."/>
        </authorList>
    </citation>
    <scope>NUCLEOTIDE SEQUENCE [LARGE SCALE GENOMIC DNA]</scope>
    <source>
        <strain evidence="3 4">JCM 3272</strain>
    </source>
</reference>
<protein>
    <submittedName>
        <fullName evidence="3">Class I SAM-dependent methyltransferase</fullName>
    </submittedName>
</protein>
<dbReference type="Pfam" id="PF08241">
    <property type="entry name" value="Methyltransf_11"/>
    <property type="match status" value="1"/>
</dbReference>
<keyword evidence="4" id="KW-1185">Reference proteome</keyword>
<dbReference type="PANTHER" id="PTHR43460:SF1">
    <property type="entry name" value="METHYLTRANSFERASE TYPE 11 DOMAIN-CONTAINING PROTEIN"/>
    <property type="match status" value="1"/>
</dbReference>
<evidence type="ECO:0000259" key="2">
    <source>
        <dbReference type="Pfam" id="PF08241"/>
    </source>
</evidence>
<dbReference type="RefSeq" id="WP_344610994.1">
    <property type="nucleotide sequence ID" value="NZ_BAAARV010000006.1"/>
</dbReference>
<dbReference type="Gene3D" id="3.40.50.150">
    <property type="entry name" value="Vaccinia Virus protein VP39"/>
    <property type="match status" value="1"/>
</dbReference>
<dbReference type="SUPFAM" id="SSF53335">
    <property type="entry name" value="S-adenosyl-L-methionine-dependent methyltransferases"/>
    <property type="match status" value="1"/>
</dbReference>
<proteinExistence type="predicted"/>
<dbReference type="GO" id="GO:0032259">
    <property type="term" value="P:methylation"/>
    <property type="evidence" value="ECO:0007669"/>
    <property type="project" value="UniProtKB-KW"/>
</dbReference>
<name>A0ABN3FJZ4_9ACTN</name>
<evidence type="ECO:0000256" key="1">
    <source>
        <dbReference type="SAM" id="MobiDB-lite"/>
    </source>
</evidence>
<dbReference type="EMBL" id="BAAARV010000006">
    <property type="protein sequence ID" value="GAA2331292.1"/>
    <property type="molecule type" value="Genomic_DNA"/>
</dbReference>
<dbReference type="GO" id="GO:0008168">
    <property type="term" value="F:methyltransferase activity"/>
    <property type="evidence" value="ECO:0007669"/>
    <property type="project" value="UniProtKB-KW"/>
</dbReference>
<keyword evidence="3" id="KW-0808">Transferase</keyword>
<comment type="caution">
    <text evidence="3">The sequence shown here is derived from an EMBL/GenBank/DDBJ whole genome shotgun (WGS) entry which is preliminary data.</text>
</comment>
<evidence type="ECO:0000313" key="3">
    <source>
        <dbReference type="EMBL" id="GAA2331292.1"/>
    </source>
</evidence>
<organism evidence="3 4">
    <name type="scientific">Dactylosporangium salmoneum</name>
    <dbReference type="NCBI Taxonomy" id="53361"/>
    <lineage>
        <taxon>Bacteria</taxon>
        <taxon>Bacillati</taxon>
        <taxon>Actinomycetota</taxon>
        <taxon>Actinomycetes</taxon>
        <taxon>Micromonosporales</taxon>
        <taxon>Micromonosporaceae</taxon>
        <taxon>Dactylosporangium</taxon>
    </lineage>
</organism>
<evidence type="ECO:0000313" key="4">
    <source>
        <dbReference type="Proteomes" id="UP001501444"/>
    </source>
</evidence>
<dbReference type="CDD" id="cd02440">
    <property type="entry name" value="AdoMet_MTases"/>
    <property type="match status" value="1"/>
</dbReference>
<accession>A0ABN3FJZ4</accession>
<sequence length="268" mass="28526">MDSFERLVAEAVAVPLQGWDFSWLDGRAEGSQPSWSYPALARELLRDCAALLDIDTGGGEFLASLAPLPARTTAIEGWPPNVPVARDRLAPLGAEVRFAPGATLPVESGSVDVVLNRHGRLDPQEVARVLRPGGTLLTQQVGSDDCAAINAALGAPTTHGTAWNAETAAQALTDAGLTVTGVREEWPPFTFFDVGALVYQLRAVPWQVPDFTADRYDAALRRIDQRIRAEGAFRVHAHRFLIQASRPDPGINRPASPALGAGPGGRAG</sequence>
<keyword evidence="3" id="KW-0489">Methyltransferase</keyword>
<dbReference type="InterPro" id="IPR013216">
    <property type="entry name" value="Methyltransf_11"/>
</dbReference>